<dbReference type="InterPro" id="IPR036287">
    <property type="entry name" value="Rv1873-like_sf"/>
</dbReference>
<reference evidence="1 3" key="1">
    <citation type="submission" date="2015-09" db="EMBL/GenBank/DDBJ databases">
        <title>Identification and resolution of microdiversity through metagenomic sequencing of parallel consortia.</title>
        <authorList>
            <person name="Nelson W.C."/>
            <person name="Romine M.F."/>
            <person name="Lindemann S.R."/>
        </authorList>
    </citation>
    <scope>NUCLEOTIDE SEQUENCE [LARGE SCALE GENOMIC DNA]</scope>
    <source>
        <strain evidence="1">HL-109</strain>
    </source>
</reference>
<keyword evidence="4" id="KW-1185">Reference proteome</keyword>
<dbReference type="Proteomes" id="UP000182800">
    <property type="component" value="Unassembled WGS sequence"/>
</dbReference>
<evidence type="ECO:0000313" key="4">
    <source>
        <dbReference type="Proteomes" id="UP000182800"/>
    </source>
</evidence>
<name>A0A0P7ZWJ1_9HYPH</name>
<dbReference type="RefSeq" id="WP_074444618.1">
    <property type="nucleotide sequence ID" value="NZ_FMBM01000002.1"/>
</dbReference>
<accession>A0A0P7ZWJ1</accession>
<dbReference type="PIRSF" id="PIRSF008546">
    <property type="entry name" value="UCP008546"/>
    <property type="match status" value="1"/>
</dbReference>
<protein>
    <submittedName>
        <fullName evidence="2">Uncharacterized protein, DUF1810 family</fullName>
    </submittedName>
</protein>
<dbReference type="AlphaFoldDB" id="A0A0P7ZWJ1"/>
<evidence type="ECO:0000313" key="1">
    <source>
        <dbReference type="EMBL" id="KPQ09174.1"/>
    </source>
</evidence>
<dbReference type="Pfam" id="PF08837">
    <property type="entry name" value="DUF1810"/>
    <property type="match status" value="1"/>
</dbReference>
<evidence type="ECO:0000313" key="2">
    <source>
        <dbReference type="EMBL" id="SCC80784.1"/>
    </source>
</evidence>
<dbReference type="OrthoDB" id="9801870at2"/>
<proteinExistence type="predicted"/>
<dbReference type="SUPFAM" id="SSF140736">
    <property type="entry name" value="Rv1873-like"/>
    <property type="match status" value="1"/>
</dbReference>
<dbReference type="EMBL" id="FMBM01000002">
    <property type="protein sequence ID" value="SCC80784.1"/>
    <property type="molecule type" value="Genomic_DNA"/>
</dbReference>
<dbReference type="STRING" id="1653334.GA0071312_1711"/>
<organism evidence="1 3">
    <name type="scientific">Saliniramus fredricksonii</name>
    <dbReference type="NCBI Taxonomy" id="1653334"/>
    <lineage>
        <taxon>Bacteria</taxon>
        <taxon>Pseudomonadati</taxon>
        <taxon>Pseudomonadota</taxon>
        <taxon>Alphaproteobacteria</taxon>
        <taxon>Hyphomicrobiales</taxon>
        <taxon>Salinarimonadaceae</taxon>
        <taxon>Saliniramus</taxon>
    </lineage>
</organism>
<dbReference type="InterPro" id="IPR014937">
    <property type="entry name" value="DUF1810"/>
</dbReference>
<sequence length="147" mass="16621">MEQATSLARFLEAQKNVFETACAELEAGCKRTHWMWFVFPQLRGLGRSQTAHFYGIANPDEARAYLADPVLGARLRHCVRLLLRHRDKPIRAILGSPDDQKSRSRLTLFEAIADDPRDRALFAEALDVFHGGARDSRTLAMLEGERA</sequence>
<gene>
    <name evidence="2" type="ORF">GA0071312_1711</name>
    <name evidence="1" type="ORF">HLUCCO17_15960</name>
</gene>
<dbReference type="Gene3D" id="1.25.40.380">
    <property type="entry name" value="Protein of unknown function DUF1810"/>
    <property type="match status" value="1"/>
</dbReference>
<dbReference type="Proteomes" id="UP000050497">
    <property type="component" value="Unassembled WGS sequence"/>
</dbReference>
<dbReference type="EMBL" id="LJSX01000033">
    <property type="protein sequence ID" value="KPQ09174.1"/>
    <property type="molecule type" value="Genomic_DNA"/>
</dbReference>
<reference evidence="2 4" key="2">
    <citation type="submission" date="2016-08" db="EMBL/GenBank/DDBJ databases">
        <authorList>
            <person name="Varghese N."/>
            <person name="Submissions Spin"/>
        </authorList>
    </citation>
    <scope>NUCLEOTIDE SEQUENCE [LARGE SCALE GENOMIC DNA]</scope>
    <source>
        <strain evidence="2 4">HL-109</strain>
    </source>
</reference>
<evidence type="ECO:0000313" key="3">
    <source>
        <dbReference type="Proteomes" id="UP000050497"/>
    </source>
</evidence>
<comment type="caution">
    <text evidence="1">The sequence shown here is derived from an EMBL/GenBank/DDBJ whole genome shotgun (WGS) entry which is preliminary data.</text>
</comment>